<comment type="subcellular location">
    <subcellularLocation>
        <location evidence="1 12">Mitochondrion membrane</location>
        <topology evidence="1 12">Single-pass membrane protein</topology>
    </subcellularLocation>
</comment>
<organism evidence="14">
    <name type="scientific">Theopompa sp. FY-2016a</name>
    <dbReference type="NCBI Taxonomy" id="1849000"/>
    <lineage>
        <taxon>Eukaryota</taxon>
        <taxon>Metazoa</taxon>
        <taxon>Ecdysozoa</taxon>
        <taxon>Arthropoda</taxon>
        <taxon>Hexapoda</taxon>
        <taxon>Insecta</taxon>
        <taxon>Pterygota</taxon>
        <taxon>Neoptera</taxon>
        <taxon>Polyneoptera</taxon>
        <taxon>Dictyoptera</taxon>
        <taxon>Mantodea</taxon>
        <taxon>Eumantodea</taxon>
        <taxon>Gonypetoidea</taxon>
        <taxon>Gonypetidae</taxon>
        <taxon>Gonypetinae</taxon>
        <taxon>Theopompa</taxon>
    </lineage>
</organism>
<sequence>MPQMMPLWWVTLFLLFSSALISFSIINYFLTYQKINCNLKQEKLNKFNNWKW</sequence>
<feature type="transmembrane region" description="Helical" evidence="13">
    <location>
        <begin position="6"/>
        <end position="30"/>
    </location>
</feature>
<keyword evidence="8 13" id="KW-1133">Transmembrane helix</keyword>
<keyword evidence="4 12" id="KW-0813">Transport</keyword>
<evidence type="ECO:0000256" key="7">
    <source>
        <dbReference type="ARBA" id="ARBA00022781"/>
    </source>
</evidence>
<dbReference type="AlphaFoldDB" id="A0A172QHH3"/>
<evidence type="ECO:0000256" key="3">
    <source>
        <dbReference type="ARBA" id="ARBA00011291"/>
    </source>
</evidence>
<keyword evidence="9 12" id="KW-0406">Ion transport</keyword>
<evidence type="ECO:0000256" key="12">
    <source>
        <dbReference type="RuleBase" id="RU003661"/>
    </source>
</evidence>
<evidence type="ECO:0000256" key="6">
    <source>
        <dbReference type="ARBA" id="ARBA00022692"/>
    </source>
</evidence>
<gene>
    <name evidence="14" type="primary">ATP8</name>
</gene>
<keyword evidence="7 12" id="KW-0375">Hydrogen ion transport</keyword>
<evidence type="ECO:0000256" key="11">
    <source>
        <dbReference type="ARBA" id="ARBA00023136"/>
    </source>
</evidence>
<keyword evidence="11 13" id="KW-0472">Membrane</keyword>
<dbReference type="Pfam" id="PF00895">
    <property type="entry name" value="ATP-synt_8"/>
    <property type="match status" value="1"/>
</dbReference>
<keyword evidence="10 12" id="KW-0496">Mitochondrion</keyword>
<evidence type="ECO:0000256" key="1">
    <source>
        <dbReference type="ARBA" id="ARBA00004304"/>
    </source>
</evidence>
<geneLocation type="mitochondrion" evidence="14"/>
<comment type="similarity">
    <text evidence="2 12">Belongs to the ATPase protein 8 family.</text>
</comment>
<keyword evidence="5 12" id="KW-0138">CF(0)</keyword>
<reference evidence="14" key="1">
    <citation type="journal article" date="2016" name="Sci. Rep.">
        <title>Mitochondrial genomes of praying mantises (Dictyoptera, Mantodea): rearrangement, duplication, and reassignment of tRNA genes.</title>
        <authorList>
            <person name="Ye F."/>
            <person name="Lan X.E."/>
            <person name="Zhu W.B."/>
            <person name="You P."/>
        </authorList>
    </citation>
    <scope>NUCLEOTIDE SEQUENCE</scope>
    <source>
        <strain evidence="14">Hainan</strain>
    </source>
</reference>
<comment type="subunit">
    <text evidence="3">F-type ATPases have 2 components, CF(1) - the catalytic core - and CF(0) - the membrane proton channel.</text>
</comment>
<accession>A0A172QHH3</accession>
<evidence type="ECO:0000256" key="13">
    <source>
        <dbReference type="SAM" id="Phobius"/>
    </source>
</evidence>
<dbReference type="GO" id="GO:0015078">
    <property type="term" value="F:proton transmembrane transporter activity"/>
    <property type="evidence" value="ECO:0007669"/>
    <property type="project" value="InterPro"/>
</dbReference>
<evidence type="ECO:0000256" key="2">
    <source>
        <dbReference type="ARBA" id="ARBA00008892"/>
    </source>
</evidence>
<evidence type="ECO:0000256" key="10">
    <source>
        <dbReference type="ARBA" id="ARBA00023128"/>
    </source>
</evidence>
<dbReference type="GO" id="GO:0015986">
    <property type="term" value="P:proton motive force-driven ATP synthesis"/>
    <property type="evidence" value="ECO:0007669"/>
    <property type="project" value="InterPro"/>
</dbReference>
<dbReference type="InterPro" id="IPR001421">
    <property type="entry name" value="ATP8_metazoa"/>
</dbReference>
<dbReference type="GO" id="GO:0031966">
    <property type="term" value="C:mitochondrial membrane"/>
    <property type="evidence" value="ECO:0007669"/>
    <property type="project" value="UniProtKB-SubCell"/>
</dbReference>
<evidence type="ECO:0000256" key="5">
    <source>
        <dbReference type="ARBA" id="ARBA00022547"/>
    </source>
</evidence>
<proteinExistence type="inferred from homology"/>
<evidence type="ECO:0000256" key="9">
    <source>
        <dbReference type="ARBA" id="ARBA00023065"/>
    </source>
</evidence>
<evidence type="ECO:0000256" key="8">
    <source>
        <dbReference type="ARBA" id="ARBA00022989"/>
    </source>
</evidence>
<dbReference type="GO" id="GO:0045259">
    <property type="term" value="C:proton-transporting ATP synthase complex"/>
    <property type="evidence" value="ECO:0007669"/>
    <property type="project" value="UniProtKB-KW"/>
</dbReference>
<dbReference type="EMBL" id="KU201313">
    <property type="protein sequence ID" value="AND97148.1"/>
    <property type="molecule type" value="Genomic_DNA"/>
</dbReference>
<evidence type="ECO:0000313" key="14">
    <source>
        <dbReference type="EMBL" id="AND97148.1"/>
    </source>
</evidence>
<evidence type="ECO:0000256" key="4">
    <source>
        <dbReference type="ARBA" id="ARBA00022448"/>
    </source>
</evidence>
<name>A0A172QHH3_9NEOP</name>
<protein>
    <recommendedName>
        <fullName evidence="12">ATP synthase complex subunit 8</fullName>
    </recommendedName>
</protein>
<keyword evidence="6 12" id="KW-0812">Transmembrane</keyword>